<dbReference type="Proteomes" id="UP001630127">
    <property type="component" value="Unassembled WGS sequence"/>
</dbReference>
<evidence type="ECO:0000256" key="1">
    <source>
        <dbReference type="SAM" id="MobiDB-lite"/>
    </source>
</evidence>
<dbReference type="AlphaFoldDB" id="A0ABD2YTM7"/>
<feature type="compositionally biased region" description="Basic and acidic residues" evidence="1">
    <location>
        <begin position="289"/>
        <end position="309"/>
    </location>
</feature>
<proteinExistence type="predicted"/>
<reference evidence="2 3" key="1">
    <citation type="submission" date="2024-11" db="EMBL/GenBank/DDBJ databases">
        <title>A near-complete genome assembly of Cinchona calisaya.</title>
        <authorList>
            <person name="Lian D.C."/>
            <person name="Zhao X.W."/>
            <person name="Wei L."/>
        </authorList>
    </citation>
    <scope>NUCLEOTIDE SEQUENCE [LARGE SCALE GENOMIC DNA]</scope>
    <source>
        <tissue evidence="2">Nenye</tissue>
    </source>
</reference>
<protein>
    <submittedName>
        <fullName evidence="2">Uncharacterized protein</fullName>
    </submittedName>
</protein>
<evidence type="ECO:0000313" key="3">
    <source>
        <dbReference type="Proteomes" id="UP001630127"/>
    </source>
</evidence>
<accession>A0ABD2YTM7</accession>
<evidence type="ECO:0000313" key="2">
    <source>
        <dbReference type="EMBL" id="KAL3508893.1"/>
    </source>
</evidence>
<keyword evidence="3" id="KW-1185">Reference proteome</keyword>
<name>A0ABD2YTM7_9GENT</name>
<feature type="region of interest" description="Disordered" evidence="1">
    <location>
        <begin position="289"/>
        <end position="310"/>
    </location>
</feature>
<dbReference type="EMBL" id="JBJUIK010000012">
    <property type="protein sequence ID" value="KAL3508893.1"/>
    <property type="molecule type" value="Genomic_DNA"/>
</dbReference>
<organism evidence="2 3">
    <name type="scientific">Cinchona calisaya</name>
    <dbReference type="NCBI Taxonomy" id="153742"/>
    <lineage>
        <taxon>Eukaryota</taxon>
        <taxon>Viridiplantae</taxon>
        <taxon>Streptophyta</taxon>
        <taxon>Embryophyta</taxon>
        <taxon>Tracheophyta</taxon>
        <taxon>Spermatophyta</taxon>
        <taxon>Magnoliopsida</taxon>
        <taxon>eudicotyledons</taxon>
        <taxon>Gunneridae</taxon>
        <taxon>Pentapetalae</taxon>
        <taxon>asterids</taxon>
        <taxon>lamiids</taxon>
        <taxon>Gentianales</taxon>
        <taxon>Rubiaceae</taxon>
        <taxon>Cinchonoideae</taxon>
        <taxon>Cinchoneae</taxon>
        <taxon>Cinchona</taxon>
    </lineage>
</organism>
<sequence length="323" mass="37281">MTKDRHYLAASYLVDSIMHDLEFLHSKLNVPFEFKNMACLLNSEMIRFKMDNLARLPNSEKFKMDKKPQFLYHEGSRSDFEVKRETLSTMRKSLEKGNPNDLQIYETCMKILMTCSLQTTKMDKHILIDFNDSLMTRLWELLLCKTSFMVSVKGQMRILFEGLRVLRSILLRKPQEEQMGDQHQLDGKIVTILREAGIAIYSLYLNEANKVDDVGSSSVVRDSLPHDCCCALLVNIDRDIQLIKSQIAGSNMIEEEFHKIWSLMTSKGMKKVRVSIGSREKMAHRVLNDARRGAKDKQQKQSKREKERGLNIGSIAEAARTIL</sequence>
<gene>
    <name evidence="2" type="ORF">ACH5RR_028294</name>
</gene>
<comment type="caution">
    <text evidence="2">The sequence shown here is derived from an EMBL/GenBank/DDBJ whole genome shotgun (WGS) entry which is preliminary data.</text>
</comment>